<proteinExistence type="predicted"/>
<accession>A0A6B0UIM1</accession>
<evidence type="ECO:0000313" key="2">
    <source>
        <dbReference type="EMBL" id="MXU89073.1"/>
    </source>
</evidence>
<name>A0A6B0UIM1_IXORI</name>
<feature type="chain" id="PRO_5025511292" evidence="1">
    <location>
        <begin position="19"/>
        <end position="105"/>
    </location>
</feature>
<evidence type="ECO:0000256" key="1">
    <source>
        <dbReference type="SAM" id="SignalP"/>
    </source>
</evidence>
<dbReference type="EMBL" id="GIFC01006990">
    <property type="protein sequence ID" value="MXU89073.1"/>
    <property type="molecule type" value="Transcribed_RNA"/>
</dbReference>
<keyword evidence="1" id="KW-0732">Signal</keyword>
<feature type="signal peptide" evidence="1">
    <location>
        <begin position="1"/>
        <end position="18"/>
    </location>
</feature>
<dbReference type="AlphaFoldDB" id="A0A6B0UIM1"/>
<reference evidence="2" key="1">
    <citation type="submission" date="2019-12" db="EMBL/GenBank/DDBJ databases">
        <title>An insight into the sialome of adult female Ixodes ricinus ticks feeding for 6 days.</title>
        <authorList>
            <person name="Perner J."/>
            <person name="Ribeiro J.M.C."/>
        </authorList>
    </citation>
    <scope>NUCLEOTIDE SEQUENCE</scope>
    <source>
        <strain evidence="2">Semi-engorged</strain>
        <tissue evidence="2">Salivary glands</tissue>
    </source>
</reference>
<protein>
    <submittedName>
        <fullName evidence="2">Putative secreted protein</fullName>
    </submittedName>
</protein>
<sequence>MAARLFVLFNMFWWFCLDSNSLRQTVVTGTAPPWSVVRQYGFAFFSVRIALHIIGVPLLFLVGPPQGYLELIWAKKSLVSAAPWRRCRSLVDGGEKRRQSIPTKM</sequence>
<organism evidence="2">
    <name type="scientific">Ixodes ricinus</name>
    <name type="common">Common tick</name>
    <name type="synonym">Acarus ricinus</name>
    <dbReference type="NCBI Taxonomy" id="34613"/>
    <lineage>
        <taxon>Eukaryota</taxon>
        <taxon>Metazoa</taxon>
        <taxon>Ecdysozoa</taxon>
        <taxon>Arthropoda</taxon>
        <taxon>Chelicerata</taxon>
        <taxon>Arachnida</taxon>
        <taxon>Acari</taxon>
        <taxon>Parasitiformes</taxon>
        <taxon>Ixodida</taxon>
        <taxon>Ixodoidea</taxon>
        <taxon>Ixodidae</taxon>
        <taxon>Ixodinae</taxon>
        <taxon>Ixodes</taxon>
    </lineage>
</organism>